<evidence type="ECO:0000256" key="1">
    <source>
        <dbReference type="ARBA" id="ARBA00023172"/>
    </source>
</evidence>
<dbReference type="InterPro" id="IPR050090">
    <property type="entry name" value="Tyrosine_recombinase_XerCD"/>
</dbReference>
<sequence length="296" mass="32613">MRYRCASWHARLMPLGPRHCSTLRRIDRHAANHGGLSALPSVNALPLPVTRSTDKLSRCTRSRHVDKRKTPATGIVQPNYATQSKARASTKRVLVALPDSTNGPLIAVAVLTGLRRGELLGLKWENVDLERGEISIVCSLQRVRWHGLVAVPPKTDTSRRLVPLPPQAVEALREQRRRQLLARLKAGPLWNEGGWVFTTALGNPIQPSDVSRRFPRLLEKAGLPRIRFHDLRHTTATLLLSERVHPKIVAALLGHSTVQLTLDTYSHVVPSLAREAAAVLGRVASKTASSERTAGS</sequence>
<dbReference type="EMBL" id="DSJL01000011">
    <property type="protein sequence ID" value="HEF65637.1"/>
    <property type="molecule type" value="Genomic_DNA"/>
</dbReference>
<dbReference type="AlphaFoldDB" id="A0A7C2B207"/>
<dbReference type="Pfam" id="PF00589">
    <property type="entry name" value="Phage_integrase"/>
    <property type="match status" value="1"/>
</dbReference>
<dbReference type="Gene3D" id="1.10.443.10">
    <property type="entry name" value="Intergrase catalytic core"/>
    <property type="match status" value="1"/>
</dbReference>
<dbReference type="InterPro" id="IPR002104">
    <property type="entry name" value="Integrase_catalytic"/>
</dbReference>
<dbReference type="PROSITE" id="PS51898">
    <property type="entry name" value="TYR_RECOMBINASE"/>
    <property type="match status" value="1"/>
</dbReference>
<dbReference type="InterPro" id="IPR011010">
    <property type="entry name" value="DNA_brk_join_enz"/>
</dbReference>
<dbReference type="GO" id="GO:0006310">
    <property type="term" value="P:DNA recombination"/>
    <property type="evidence" value="ECO:0007669"/>
    <property type="project" value="UniProtKB-KW"/>
</dbReference>
<comment type="caution">
    <text evidence="2">The sequence shown here is derived from an EMBL/GenBank/DDBJ whole genome shotgun (WGS) entry which is preliminary data.</text>
</comment>
<organism evidence="2">
    <name type="scientific">Thermomicrobium roseum</name>
    <dbReference type="NCBI Taxonomy" id="500"/>
    <lineage>
        <taxon>Bacteria</taxon>
        <taxon>Pseudomonadati</taxon>
        <taxon>Thermomicrobiota</taxon>
        <taxon>Thermomicrobia</taxon>
        <taxon>Thermomicrobiales</taxon>
        <taxon>Thermomicrobiaceae</taxon>
        <taxon>Thermomicrobium</taxon>
    </lineage>
</organism>
<proteinExistence type="predicted"/>
<gene>
    <name evidence="2" type="ORF">ENP47_08585</name>
</gene>
<reference evidence="2" key="1">
    <citation type="journal article" date="2020" name="mSystems">
        <title>Genome- and Community-Level Interaction Insights into Carbon Utilization and Element Cycling Functions of Hydrothermarchaeota in Hydrothermal Sediment.</title>
        <authorList>
            <person name="Zhou Z."/>
            <person name="Liu Y."/>
            <person name="Xu W."/>
            <person name="Pan J."/>
            <person name="Luo Z.H."/>
            <person name="Li M."/>
        </authorList>
    </citation>
    <scope>NUCLEOTIDE SEQUENCE [LARGE SCALE GENOMIC DNA]</scope>
    <source>
        <strain evidence="2">SpSt-222</strain>
    </source>
</reference>
<dbReference type="PANTHER" id="PTHR30349">
    <property type="entry name" value="PHAGE INTEGRASE-RELATED"/>
    <property type="match status" value="1"/>
</dbReference>
<accession>A0A7C2B207</accession>
<dbReference type="InterPro" id="IPR013762">
    <property type="entry name" value="Integrase-like_cat_sf"/>
</dbReference>
<dbReference type="GO" id="GO:0015074">
    <property type="term" value="P:DNA integration"/>
    <property type="evidence" value="ECO:0007669"/>
    <property type="project" value="InterPro"/>
</dbReference>
<dbReference type="SUPFAM" id="SSF56349">
    <property type="entry name" value="DNA breaking-rejoining enzymes"/>
    <property type="match status" value="1"/>
</dbReference>
<protein>
    <submittedName>
        <fullName evidence="2">Site-specific integrase</fullName>
    </submittedName>
</protein>
<keyword evidence="1" id="KW-0233">DNA recombination</keyword>
<evidence type="ECO:0000313" key="2">
    <source>
        <dbReference type="EMBL" id="HEF65637.1"/>
    </source>
</evidence>
<name>A0A7C2B207_THERO</name>
<dbReference type="CDD" id="cd01189">
    <property type="entry name" value="INT_ICEBs1_C_like"/>
    <property type="match status" value="1"/>
</dbReference>
<dbReference type="PANTHER" id="PTHR30349:SF91">
    <property type="entry name" value="INTA PROTEIN"/>
    <property type="match status" value="1"/>
</dbReference>
<dbReference type="GO" id="GO:0003677">
    <property type="term" value="F:DNA binding"/>
    <property type="evidence" value="ECO:0007669"/>
    <property type="project" value="InterPro"/>
</dbReference>